<gene>
    <name evidence="1" type="ORF">LTRI10_LOCUS20298</name>
</gene>
<reference evidence="1 2" key="1">
    <citation type="submission" date="2024-04" db="EMBL/GenBank/DDBJ databases">
        <authorList>
            <person name="Fracassetti M."/>
        </authorList>
    </citation>
    <scope>NUCLEOTIDE SEQUENCE [LARGE SCALE GENOMIC DNA]</scope>
</reference>
<dbReference type="Proteomes" id="UP001497516">
    <property type="component" value="Chromosome 3"/>
</dbReference>
<name>A0AAV2DYK7_9ROSI</name>
<keyword evidence="2" id="KW-1185">Reference proteome</keyword>
<evidence type="ECO:0000313" key="2">
    <source>
        <dbReference type="Proteomes" id="UP001497516"/>
    </source>
</evidence>
<dbReference type="EMBL" id="OZ034816">
    <property type="protein sequence ID" value="CAL1378736.1"/>
    <property type="molecule type" value="Genomic_DNA"/>
</dbReference>
<accession>A0AAV2DYK7</accession>
<sequence>MGGQWVNGWFVKTISGYEAEGDYVEISSEEYAALFANHLEGYEKDRLHGERKVEIWLKEHCGFVYYVMELVKKAGGGTMMMVPAAEWGPSFMRAKGLSAGSTVGFCWDPQGFLIFHVGYSFI</sequence>
<organism evidence="1 2">
    <name type="scientific">Linum trigynum</name>
    <dbReference type="NCBI Taxonomy" id="586398"/>
    <lineage>
        <taxon>Eukaryota</taxon>
        <taxon>Viridiplantae</taxon>
        <taxon>Streptophyta</taxon>
        <taxon>Embryophyta</taxon>
        <taxon>Tracheophyta</taxon>
        <taxon>Spermatophyta</taxon>
        <taxon>Magnoliopsida</taxon>
        <taxon>eudicotyledons</taxon>
        <taxon>Gunneridae</taxon>
        <taxon>Pentapetalae</taxon>
        <taxon>rosids</taxon>
        <taxon>fabids</taxon>
        <taxon>Malpighiales</taxon>
        <taxon>Linaceae</taxon>
        <taxon>Linum</taxon>
    </lineage>
</organism>
<protein>
    <submittedName>
        <fullName evidence="1">Uncharacterized protein</fullName>
    </submittedName>
</protein>
<proteinExistence type="predicted"/>
<dbReference type="AlphaFoldDB" id="A0AAV2DYK7"/>
<evidence type="ECO:0000313" key="1">
    <source>
        <dbReference type="EMBL" id="CAL1378736.1"/>
    </source>
</evidence>